<accession>G9ZGR0</accession>
<dbReference type="HOGENOM" id="CLU_3096957_0_0_6"/>
<dbReference type="EMBL" id="AGCM01000114">
    <property type="protein sequence ID" value="EHM53042.1"/>
    <property type="molecule type" value="Genomic_DNA"/>
</dbReference>
<dbReference type="Proteomes" id="UP000004750">
    <property type="component" value="Unassembled WGS sequence"/>
</dbReference>
<evidence type="ECO:0000313" key="2">
    <source>
        <dbReference type="Proteomes" id="UP000004750"/>
    </source>
</evidence>
<protein>
    <submittedName>
        <fullName evidence="1">Uncharacterized protein</fullName>
    </submittedName>
</protein>
<dbReference type="STRING" id="797473.HMPREF9080_01955"/>
<name>G9ZGR0_9GAMM</name>
<gene>
    <name evidence="1" type="ORF">HMPREF9080_01955</name>
</gene>
<proteinExistence type="predicted"/>
<organism evidence="1 2">
    <name type="scientific">Cardiobacterium valvarum F0432</name>
    <dbReference type="NCBI Taxonomy" id="797473"/>
    <lineage>
        <taxon>Bacteria</taxon>
        <taxon>Pseudomonadati</taxon>
        <taxon>Pseudomonadota</taxon>
        <taxon>Gammaproteobacteria</taxon>
        <taxon>Cardiobacteriales</taxon>
        <taxon>Cardiobacteriaceae</taxon>
        <taxon>Cardiobacterium</taxon>
    </lineage>
</organism>
<reference evidence="1 2" key="1">
    <citation type="submission" date="2011-08" db="EMBL/GenBank/DDBJ databases">
        <authorList>
            <person name="Weinstock G."/>
            <person name="Sodergren E."/>
            <person name="Clifton S."/>
            <person name="Fulton L."/>
            <person name="Fulton B."/>
            <person name="Courtney L."/>
            <person name="Fronick C."/>
            <person name="Harrison M."/>
            <person name="Strong C."/>
            <person name="Farmer C."/>
            <person name="Delahaunty K."/>
            <person name="Markovic C."/>
            <person name="Hall O."/>
            <person name="Minx P."/>
            <person name="Tomlinson C."/>
            <person name="Mitreva M."/>
            <person name="Hou S."/>
            <person name="Chen J."/>
            <person name="Wollam A."/>
            <person name="Pepin K.H."/>
            <person name="Johnson M."/>
            <person name="Bhonagiri V."/>
            <person name="Zhang X."/>
            <person name="Suruliraj S."/>
            <person name="Warren W."/>
            <person name="Chinwalla A."/>
            <person name="Mardis E.R."/>
            <person name="Wilson R.K."/>
        </authorList>
    </citation>
    <scope>NUCLEOTIDE SEQUENCE [LARGE SCALE GENOMIC DNA]</scope>
    <source>
        <strain evidence="1 2">F0432</strain>
    </source>
</reference>
<evidence type="ECO:0000313" key="1">
    <source>
        <dbReference type="EMBL" id="EHM53042.1"/>
    </source>
</evidence>
<dbReference type="AlphaFoldDB" id="G9ZGR0"/>
<sequence length="51" mass="5707">MPATPLGGIPFRPLSRTQKAGFCLLGGLKPTLRALRNYAAWRSRYQDFALQ</sequence>
<comment type="caution">
    <text evidence="1">The sequence shown here is derived from an EMBL/GenBank/DDBJ whole genome shotgun (WGS) entry which is preliminary data.</text>
</comment>